<name>A0ABD2QF09_9PLAT</name>
<reference evidence="13 14" key="1">
    <citation type="submission" date="2024-11" db="EMBL/GenBank/DDBJ databases">
        <title>Adaptive evolution of stress response genes in parasites aligns with host niche diversity.</title>
        <authorList>
            <person name="Hahn C."/>
            <person name="Resl P."/>
        </authorList>
    </citation>
    <scope>NUCLEOTIDE SEQUENCE [LARGE SCALE GENOMIC DNA]</scope>
    <source>
        <strain evidence="13">EGGRZ-B1_66</strain>
        <tissue evidence="13">Body</tissue>
    </source>
</reference>
<comment type="caution">
    <text evidence="13">The sequence shown here is derived from an EMBL/GenBank/DDBJ whole genome shotgun (WGS) entry which is preliminary data.</text>
</comment>
<feature type="binding site" evidence="10">
    <location>
        <position position="247"/>
    </location>
    <ligand>
        <name>5-aminolevulinate</name>
        <dbReference type="ChEBI" id="CHEBI:356416"/>
        <label>2</label>
    </ligand>
</feature>
<evidence type="ECO:0000256" key="8">
    <source>
        <dbReference type="ARBA" id="ARBA00047651"/>
    </source>
</evidence>
<feature type="binding site" evidence="10">
    <location>
        <position position="177"/>
    </location>
    <ligand>
        <name>5-aminolevulinate</name>
        <dbReference type="ChEBI" id="CHEBI:356416"/>
        <label>1</label>
    </ligand>
</feature>
<evidence type="ECO:0000256" key="11">
    <source>
        <dbReference type="RuleBase" id="RU000515"/>
    </source>
</evidence>
<keyword evidence="5 11" id="KW-0627">Porphyrin biosynthesis</keyword>
<evidence type="ECO:0000256" key="9">
    <source>
        <dbReference type="PIRSR" id="PIRSR001415-1"/>
    </source>
</evidence>
<dbReference type="SMART" id="SM01004">
    <property type="entry name" value="ALAD"/>
    <property type="match status" value="1"/>
</dbReference>
<dbReference type="InterPro" id="IPR001731">
    <property type="entry name" value="ALAD"/>
</dbReference>
<dbReference type="PIRSF" id="PIRSF001415">
    <property type="entry name" value="Porphbilin_synth"/>
    <property type="match status" value="1"/>
</dbReference>
<comment type="similarity">
    <text evidence="2 12">Belongs to the ALAD family.</text>
</comment>
<gene>
    <name evidence="13" type="ORF">Ciccas_003209</name>
</gene>
<dbReference type="AlphaFoldDB" id="A0ABD2QF09"/>
<protein>
    <recommendedName>
        <fullName evidence="11">Delta-aminolevulinic acid dehydratase</fullName>
        <ecNumber evidence="11">4.2.1.24</ecNumber>
    </recommendedName>
</protein>
<evidence type="ECO:0000256" key="2">
    <source>
        <dbReference type="ARBA" id="ARBA00008055"/>
    </source>
</evidence>
<comment type="catalytic activity">
    <reaction evidence="8 11">
        <text>2 5-aminolevulinate = porphobilinogen + 2 H2O + H(+)</text>
        <dbReference type="Rhea" id="RHEA:24064"/>
        <dbReference type="ChEBI" id="CHEBI:15377"/>
        <dbReference type="ChEBI" id="CHEBI:15378"/>
        <dbReference type="ChEBI" id="CHEBI:58126"/>
        <dbReference type="ChEBI" id="CHEBI:356416"/>
        <dbReference type="EC" id="4.2.1.24"/>
    </reaction>
</comment>
<feature type="binding site" evidence="10">
    <location>
        <position position="286"/>
    </location>
    <ligand>
        <name>5-aminolevulinate</name>
        <dbReference type="ChEBI" id="CHEBI:356416"/>
        <label>2</label>
    </ligand>
</feature>
<feature type="active site" description="Schiff-base intermediate with substrate" evidence="9">
    <location>
        <position position="220"/>
    </location>
</feature>
<keyword evidence="4 11" id="KW-0456">Lyase</keyword>
<dbReference type="Pfam" id="PF00490">
    <property type="entry name" value="ALAD"/>
    <property type="match status" value="1"/>
</dbReference>
<evidence type="ECO:0000256" key="4">
    <source>
        <dbReference type="ARBA" id="ARBA00023239"/>
    </source>
</evidence>
<dbReference type="EMBL" id="JBJKFK010000284">
    <property type="protein sequence ID" value="KAL3318122.1"/>
    <property type="molecule type" value="Genomic_DNA"/>
</dbReference>
<evidence type="ECO:0000256" key="12">
    <source>
        <dbReference type="RuleBase" id="RU004161"/>
    </source>
</evidence>
<dbReference type="InterPro" id="IPR013785">
    <property type="entry name" value="Aldolase_TIM"/>
</dbReference>
<comment type="function">
    <text evidence="6">Catalyzes an early step in the biosynthesis of tetrapyrroles. Binds two molecules of 5-aminolevulinate per subunit, each at a distinct site, and catalyzes their condensation to form porphobilinogen.</text>
</comment>
<comment type="pathway">
    <text evidence="1">Porphyrin-containing compound metabolism; protoporphyrin-IX biosynthesis; coproporphyrinogen-III from 5-aminolevulinate: step 1/4.</text>
</comment>
<keyword evidence="3" id="KW-0350">Heme biosynthesis</keyword>
<evidence type="ECO:0000256" key="10">
    <source>
        <dbReference type="PIRSR" id="PIRSR001415-2"/>
    </source>
</evidence>
<accession>A0ABD2QF09</accession>
<dbReference type="NCBIfam" id="NF006762">
    <property type="entry name" value="PRK09283.1"/>
    <property type="match status" value="1"/>
</dbReference>
<dbReference type="InterPro" id="IPR030656">
    <property type="entry name" value="ALAD_AS"/>
</dbReference>
<evidence type="ECO:0000256" key="6">
    <source>
        <dbReference type="ARBA" id="ARBA00025628"/>
    </source>
</evidence>
<dbReference type="PANTHER" id="PTHR11458:SF0">
    <property type="entry name" value="DELTA-AMINOLEVULINIC ACID DEHYDRATASE"/>
    <property type="match status" value="1"/>
</dbReference>
<dbReference type="PANTHER" id="PTHR11458">
    <property type="entry name" value="DELTA-AMINOLEVULINIC ACID DEHYDRATASE"/>
    <property type="match status" value="1"/>
</dbReference>
<sequence>MYPLFISHEDDAYEDILSLPEQKRVGLNNLEDHLKPLIKLGLSSVLLFGVIPDDLKSADGSFALDVKSPVPRAIIKLREKFPDLQVAADVCLCGYTSHGHCGILFADGTIDNEKSCTQLAKVSLAYARAGAHIIAPSDMMDGRVASIKSILMKNNFHNVAIMSYSAKFASSLYGPFRDAAKSAPGKGDRKGYQLPPGAKGLAMRAVERDIKEGADILMVKPGLPYLDILESIRQRFPDYTLAVYHVSGEYAMLWQAAKVGAIDLEAAAKEILLSFRRAGATIIISYMTPYLLGLDFDNICT</sequence>
<dbReference type="EC" id="4.2.1.24" evidence="11"/>
<evidence type="ECO:0000256" key="5">
    <source>
        <dbReference type="ARBA" id="ARBA00023244"/>
    </source>
</evidence>
<evidence type="ECO:0000256" key="1">
    <source>
        <dbReference type="ARBA" id="ARBA00004694"/>
    </source>
</evidence>
<evidence type="ECO:0000256" key="3">
    <source>
        <dbReference type="ARBA" id="ARBA00023133"/>
    </source>
</evidence>
<dbReference type="PROSITE" id="PS00169">
    <property type="entry name" value="D_ALA_DEHYDRATASE"/>
    <property type="match status" value="1"/>
</dbReference>
<dbReference type="SUPFAM" id="SSF51569">
    <property type="entry name" value="Aldolase"/>
    <property type="match status" value="1"/>
</dbReference>
<dbReference type="PRINTS" id="PR00144">
    <property type="entry name" value="DALDHYDRTASE"/>
</dbReference>
<feature type="active site" description="Schiff-base intermediate with substrate" evidence="9">
    <location>
        <position position="167"/>
    </location>
</feature>
<feature type="binding site" evidence="10">
    <location>
        <position position="189"/>
    </location>
    <ligand>
        <name>5-aminolevulinate</name>
        <dbReference type="ChEBI" id="CHEBI:356416"/>
        <label>1</label>
    </ligand>
</feature>
<evidence type="ECO:0000313" key="14">
    <source>
        <dbReference type="Proteomes" id="UP001626550"/>
    </source>
</evidence>
<keyword evidence="14" id="KW-1185">Reference proteome</keyword>
<comment type="subunit">
    <text evidence="7">Homooctamer; active form. Homohexamer; low activity form.</text>
</comment>
<dbReference type="Proteomes" id="UP001626550">
    <property type="component" value="Unassembled WGS sequence"/>
</dbReference>
<dbReference type="GO" id="GO:0004655">
    <property type="term" value="F:porphobilinogen synthase activity"/>
    <property type="evidence" value="ECO:0007669"/>
    <property type="project" value="UniProtKB-EC"/>
</dbReference>
<evidence type="ECO:0000256" key="7">
    <source>
        <dbReference type="ARBA" id="ARBA00025861"/>
    </source>
</evidence>
<proteinExistence type="inferred from homology"/>
<dbReference type="GO" id="GO:0006783">
    <property type="term" value="P:heme biosynthetic process"/>
    <property type="evidence" value="ECO:0007669"/>
    <property type="project" value="UniProtKB-KW"/>
</dbReference>
<organism evidence="13 14">
    <name type="scientific">Cichlidogyrus casuarinus</name>
    <dbReference type="NCBI Taxonomy" id="1844966"/>
    <lineage>
        <taxon>Eukaryota</taxon>
        <taxon>Metazoa</taxon>
        <taxon>Spiralia</taxon>
        <taxon>Lophotrochozoa</taxon>
        <taxon>Platyhelminthes</taxon>
        <taxon>Monogenea</taxon>
        <taxon>Monopisthocotylea</taxon>
        <taxon>Dactylogyridea</taxon>
        <taxon>Ancyrocephalidae</taxon>
        <taxon>Cichlidogyrus</taxon>
    </lineage>
</organism>
<evidence type="ECO:0000313" key="13">
    <source>
        <dbReference type="EMBL" id="KAL3318122.1"/>
    </source>
</evidence>
<dbReference type="Gene3D" id="3.20.20.70">
    <property type="entry name" value="Aldolase class I"/>
    <property type="match status" value="1"/>
</dbReference>